<keyword evidence="1" id="KW-1133">Transmembrane helix</keyword>
<dbReference type="EMBL" id="CP002046">
    <property type="protein sequence ID" value="EAP86164.1"/>
    <property type="molecule type" value="Genomic_DNA"/>
</dbReference>
<keyword evidence="1" id="KW-0472">Membrane</keyword>
<dbReference type="GeneID" id="89454460"/>
<dbReference type="HOGENOM" id="CLU_070816_0_0_10"/>
<reference evidence="2 3" key="1">
    <citation type="journal article" date="2010" name="J. Bacteriol.">
        <title>The complete genome sequence of Croceibacter atlanticus HTCC2559T.</title>
        <authorList>
            <person name="Oh H.M."/>
            <person name="Kang I."/>
            <person name="Ferriera S."/>
            <person name="Giovannoni S.J."/>
            <person name="Cho J.C."/>
        </authorList>
    </citation>
    <scope>NUCLEOTIDE SEQUENCE [LARGE SCALE GENOMIC DNA]</scope>
    <source>
        <strain evidence="3">ATCC BAA-628 / HTCC2559 / KCTC 12090</strain>
    </source>
</reference>
<evidence type="ECO:0000313" key="3">
    <source>
        <dbReference type="Proteomes" id="UP000002297"/>
    </source>
</evidence>
<evidence type="ECO:0000256" key="1">
    <source>
        <dbReference type="SAM" id="Phobius"/>
    </source>
</evidence>
<gene>
    <name evidence="2" type="ordered locus">CA2559_09026</name>
</gene>
<dbReference type="eggNOG" id="COG3743">
    <property type="taxonomic scope" value="Bacteria"/>
</dbReference>
<evidence type="ECO:0000313" key="2">
    <source>
        <dbReference type="EMBL" id="EAP86164.1"/>
    </source>
</evidence>
<dbReference type="Proteomes" id="UP000002297">
    <property type="component" value="Chromosome"/>
</dbReference>
<dbReference type="AlphaFoldDB" id="A3UC13"/>
<proteinExistence type="predicted"/>
<dbReference type="KEGG" id="cat:CA2559_09026"/>
<accession>A3UC13</accession>
<keyword evidence="3" id="KW-1185">Reference proteome</keyword>
<dbReference type="RefSeq" id="WP_013187550.1">
    <property type="nucleotide sequence ID" value="NC_014230.1"/>
</dbReference>
<protein>
    <submittedName>
        <fullName evidence="2">Uncharacterized protein</fullName>
    </submittedName>
</protein>
<dbReference type="Gene3D" id="1.10.150.20">
    <property type="entry name" value="5' to 3' exonuclease, C-terminal subdomain"/>
    <property type="match status" value="1"/>
</dbReference>
<dbReference type="STRING" id="216432.CA2559_09026"/>
<keyword evidence="1" id="KW-0812">Transmembrane</keyword>
<organism evidence="2 3">
    <name type="scientific">Croceibacter atlanticus (strain ATCC BAA-628 / JCM 21780 / CIP 108009 / IAM 15332 / KCTC 12090 / HTCC2559)</name>
    <dbReference type="NCBI Taxonomy" id="216432"/>
    <lineage>
        <taxon>Bacteria</taxon>
        <taxon>Pseudomonadati</taxon>
        <taxon>Bacteroidota</taxon>
        <taxon>Flavobacteriia</taxon>
        <taxon>Flavobacteriales</taxon>
        <taxon>Flavobacteriaceae</taxon>
        <taxon>Croceibacter</taxon>
    </lineage>
</organism>
<feature type="transmembrane region" description="Helical" evidence="1">
    <location>
        <begin position="12"/>
        <end position="32"/>
    </location>
</feature>
<dbReference type="OrthoDB" id="9807941at2"/>
<name>A3UC13_CROAH</name>
<sequence>MFEQLNPLARSTAWLEIFILMFVAFLIGYLFARWYYKKKLEEASQYSYNATADRQINTANTANKVENYDTDIITPGNIKAIKTRERSGAAVVNRAAPLEKPELDFSVIGQADIADKDDLKKISGVGPFIEEKLNSIGIYTYEQISKFRKEDIENVTALIEFFPGRIERDNWKGQAEALHKNA</sequence>